<dbReference type="SMART" id="SM00470">
    <property type="entry name" value="ParB"/>
    <property type="match status" value="1"/>
</dbReference>
<reference evidence="5" key="1">
    <citation type="submission" date="2009-10" db="EMBL/GenBank/DDBJ databases">
        <title>Diversity of trophic interactions inside an arsenic-rich microbial ecosystem.</title>
        <authorList>
            <person name="Bertin P.N."/>
            <person name="Heinrich-Salmeron A."/>
            <person name="Pelletier E."/>
            <person name="Goulhen-Chollet F."/>
            <person name="Arsene-Ploetze F."/>
            <person name="Gallien S."/>
            <person name="Calteau A."/>
            <person name="Vallenet D."/>
            <person name="Casiot C."/>
            <person name="Chane-Woon-Ming B."/>
            <person name="Giloteaux L."/>
            <person name="Barakat M."/>
            <person name="Bonnefoy V."/>
            <person name="Bruneel O."/>
            <person name="Chandler M."/>
            <person name="Cleiss J."/>
            <person name="Duran R."/>
            <person name="Elbaz-Poulichet F."/>
            <person name="Fonknechten N."/>
            <person name="Lauga B."/>
            <person name="Mornico D."/>
            <person name="Ortet P."/>
            <person name="Schaeffer C."/>
            <person name="Siguier P."/>
            <person name="Alexander Thil Smith A."/>
            <person name="Van Dorsselaer A."/>
            <person name="Weissenbach J."/>
            <person name="Medigue C."/>
            <person name="Le Paslier D."/>
        </authorList>
    </citation>
    <scope>NUCLEOTIDE SEQUENCE</scope>
</reference>
<dbReference type="FunFam" id="1.10.10.2830:FF:000001">
    <property type="entry name" value="Chromosome partitioning protein ParB"/>
    <property type="match status" value="1"/>
</dbReference>
<protein>
    <submittedName>
        <fullName evidence="5">Putative Chromosome partitioning protein parB</fullName>
    </submittedName>
</protein>
<dbReference type="PANTHER" id="PTHR33375:SF1">
    <property type="entry name" value="CHROMOSOME-PARTITIONING PROTEIN PARB-RELATED"/>
    <property type="match status" value="1"/>
</dbReference>
<dbReference type="InterPro" id="IPR041468">
    <property type="entry name" value="HTH_ParB/Spo0J"/>
</dbReference>
<evidence type="ECO:0000313" key="5">
    <source>
        <dbReference type="EMBL" id="CBI05635.1"/>
    </source>
</evidence>
<gene>
    <name evidence="5" type="ORF">CARN5_0825</name>
</gene>
<accession>E6QEK9</accession>
<dbReference type="Pfam" id="PF02195">
    <property type="entry name" value="ParB_N"/>
    <property type="match status" value="1"/>
</dbReference>
<dbReference type="InterPro" id="IPR004437">
    <property type="entry name" value="ParB/RepB/Spo0J"/>
</dbReference>
<dbReference type="NCBIfam" id="TIGR00180">
    <property type="entry name" value="parB_part"/>
    <property type="match status" value="1"/>
</dbReference>
<dbReference type="CDD" id="cd16393">
    <property type="entry name" value="SPO0J_N"/>
    <property type="match status" value="1"/>
</dbReference>
<dbReference type="InterPro" id="IPR036086">
    <property type="entry name" value="ParB/Sulfiredoxin_sf"/>
</dbReference>
<proteinExistence type="inferred from homology"/>
<dbReference type="GO" id="GO:0007059">
    <property type="term" value="P:chromosome segregation"/>
    <property type="evidence" value="ECO:0007669"/>
    <property type="project" value="UniProtKB-KW"/>
</dbReference>
<dbReference type="EMBL" id="CABP01000129">
    <property type="protein sequence ID" value="CBI05635.1"/>
    <property type="molecule type" value="Genomic_DNA"/>
</dbReference>
<dbReference type="Gene3D" id="3.90.1530.30">
    <property type="match status" value="1"/>
</dbReference>
<dbReference type="AlphaFoldDB" id="E6QEK9"/>
<comment type="caution">
    <text evidence="5">The sequence shown here is derived from an EMBL/GenBank/DDBJ whole genome shotgun (WGS) entry which is preliminary data.</text>
</comment>
<comment type="similarity">
    <text evidence="1">Belongs to the ParB family.</text>
</comment>
<organism evidence="5">
    <name type="scientific">mine drainage metagenome</name>
    <dbReference type="NCBI Taxonomy" id="410659"/>
    <lineage>
        <taxon>unclassified sequences</taxon>
        <taxon>metagenomes</taxon>
        <taxon>ecological metagenomes</taxon>
    </lineage>
</organism>
<dbReference type="Pfam" id="PF23552">
    <property type="entry name" value="ParB_C"/>
    <property type="match status" value="1"/>
</dbReference>
<evidence type="ECO:0000256" key="2">
    <source>
        <dbReference type="ARBA" id="ARBA00022829"/>
    </source>
</evidence>
<evidence type="ECO:0000256" key="3">
    <source>
        <dbReference type="ARBA" id="ARBA00023125"/>
    </source>
</evidence>
<dbReference type="FunFam" id="3.90.1530.30:FF:000001">
    <property type="entry name" value="Chromosome partitioning protein ParB"/>
    <property type="match status" value="1"/>
</dbReference>
<dbReference type="Pfam" id="PF17762">
    <property type="entry name" value="HTH_ParB"/>
    <property type="match status" value="1"/>
</dbReference>
<feature type="domain" description="ParB-like N-terminal" evidence="4">
    <location>
        <begin position="25"/>
        <end position="115"/>
    </location>
</feature>
<keyword evidence="3" id="KW-0238">DNA-binding</keyword>
<evidence type="ECO:0000259" key="4">
    <source>
        <dbReference type="SMART" id="SM00470"/>
    </source>
</evidence>
<dbReference type="InterPro" id="IPR003115">
    <property type="entry name" value="ParB_N"/>
</dbReference>
<evidence type="ECO:0000256" key="1">
    <source>
        <dbReference type="ARBA" id="ARBA00006295"/>
    </source>
</evidence>
<dbReference type="SUPFAM" id="SSF110849">
    <property type="entry name" value="ParB/Sulfiredoxin"/>
    <property type="match status" value="1"/>
</dbReference>
<name>E6QEK9_9ZZZZ</name>
<dbReference type="InterPro" id="IPR057240">
    <property type="entry name" value="ParB_dimer_C"/>
</dbReference>
<dbReference type="GO" id="GO:0005694">
    <property type="term" value="C:chromosome"/>
    <property type="evidence" value="ECO:0007669"/>
    <property type="project" value="TreeGrafter"/>
</dbReference>
<dbReference type="InterPro" id="IPR050336">
    <property type="entry name" value="Chromosome_partition/occlusion"/>
</dbReference>
<dbReference type="Gene3D" id="1.10.10.2830">
    <property type="match status" value="1"/>
</dbReference>
<dbReference type="GO" id="GO:0045881">
    <property type="term" value="P:positive regulation of sporulation resulting in formation of a cellular spore"/>
    <property type="evidence" value="ECO:0007669"/>
    <property type="project" value="TreeGrafter"/>
</dbReference>
<sequence>MKRVGLGRGLDALFASEGGAGAAMREVPLDVLQRGRYQPRGLISAESLEELTASIRSQGVVQPIVIRAIGGGRYEIVAGERRWRAAQLAGLSHIPAVVRECSDEQALAIGIIENIQRQALNPLEEAQALQRLLDEFGLSHEALAESLGRSRAAISNQLRLLRLCPDLHPHVENGALSAGHARALLTLPDGRQVQIAERVVREALSVRATERLVQAEGRIKAPKAEPDANVAALSARIAARLGLPVDLRAQGRGGGELRIRWENPEQEAALFQCLGVSLDDDESGYSALDGLHRRV</sequence>
<keyword evidence="2" id="KW-0159">Chromosome partition</keyword>
<dbReference type="PANTHER" id="PTHR33375">
    <property type="entry name" value="CHROMOSOME-PARTITIONING PROTEIN PARB-RELATED"/>
    <property type="match status" value="1"/>
</dbReference>
<dbReference type="GO" id="GO:0003677">
    <property type="term" value="F:DNA binding"/>
    <property type="evidence" value="ECO:0007669"/>
    <property type="project" value="UniProtKB-KW"/>
</dbReference>